<dbReference type="InterPro" id="IPR036390">
    <property type="entry name" value="WH_DNA-bd_sf"/>
</dbReference>
<dbReference type="Proteomes" id="UP000044602">
    <property type="component" value="Unassembled WGS sequence"/>
</dbReference>
<gene>
    <name evidence="2" type="ORF">BN1708_003438</name>
</gene>
<dbReference type="AlphaFoldDB" id="A0A0G4LGF0"/>
<feature type="region of interest" description="Disordered" evidence="1">
    <location>
        <begin position="101"/>
        <end position="172"/>
    </location>
</feature>
<evidence type="ECO:0000256" key="1">
    <source>
        <dbReference type="SAM" id="MobiDB-lite"/>
    </source>
</evidence>
<feature type="compositionally biased region" description="Polar residues" evidence="1">
    <location>
        <begin position="567"/>
        <end position="604"/>
    </location>
</feature>
<protein>
    <submittedName>
        <fullName evidence="2">Uncharacterized protein</fullName>
    </submittedName>
</protein>
<accession>A0A0G4LGF0</accession>
<proteinExistence type="predicted"/>
<feature type="region of interest" description="Disordered" evidence="1">
    <location>
        <begin position="193"/>
        <end position="218"/>
    </location>
</feature>
<keyword evidence="3" id="KW-1185">Reference proteome</keyword>
<feature type="compositionally biased region" description="Pro residues" evidence="1">
    <location>
        <begin position="474"/>
        <end position="487"/>
    </location>
</feature>
<dbReference type="UniPathway" id="UPA00143"/>
<evidence type="ECO:0000313" key="3">
    <source>
        <dbReference type="Proteomes" id="UP000044602"/>
    </source>
</evidence>
<feature type="compositionally biased region" description="Low complexity" evidence="1">
    <location>
        <begin position="116"/>
        <end position="134"/>
    </location>
</feature>
<feature type="compositionally biased region" description="Basic and acidic residues" evidence="1">
    <location>
        <begin position="360"/>
        <end position="369"/>
    </location>
</feature>
<sequence>MASLKVPDAGLQLEGSADASVGVPTQAFALSLSDSVIEDMIRCVQNGEDIQLSLGNSPTFLYGSDSFTPSPISDPAPLDIFLTKPFESTKIASRIPITTSLWQKPSSPRSDTSEHNASARSKNLASSSASSALDSDAENLQNSMAAAEASKKHSRILEKSMPTQKKPSAKAKSKYLSSMASYGTGGSLPSSPALTAVGSPSLNQGYGASQQSRDKAKGQRTMIVHELAAADQSYDFLESKWDGKADDFKLTLEKVADFDNSAQKWMLKRLYWKELDVWRYDYDSPDDRQKAIDNAIRAFDKMRLGIEEPEWQKLLPKDERGKGKILSKLQANIAKGPAVPTPKIKVQKADDGTSDAGGEDALKIDDGRSSVRSNSSLPGKKKVSSADAQVKRLLSNKPSKPKAAPAKAPASKYAKDRVSSSAPAKGGKVLSAEFISDSDSESSSNKPMASVSSSKTKRPSPAPAPRPKEKPAPASAPAPRPKYPPRPKPVERPAEQSNGRLVDREPTRQAKTQAPVKRRRDEEPEESSSSSGAPLAKRMKPKMSTTGEKAPIRPPTKLKQRPIPADTTRNSSASNGSLPYKATKNTSPTKSSPLASSPPTNASDLEQRRQLPPDLAPINRKRKVTADTSDDGLSSKGSTTSADSNKRYKPIGQDLVRKAHKFKMFYEKYASLHREISSMDHPPKDRLADLIDMRQRLQNMKTDIYRECPPAIAAV</sequence>
<feature type="region of interest" description="Disordered" evidence="1">
    <location>
        <begin position="336"/>
        <end position="649"/>
    </location>
</feature>
<dbReference type="STRING" id="100787.A0A0G4LGF0"/>
<feature type="compositionally biased region" description="Polar residues" evidence="1">
    <location>
        <begin position="101"/>
        <end position="110"/>
    </location>
</feature>
<feature type="compositionally biased region" description="Basic and acidic residues" evidence="1">
    <location>
        <begin position="149"/>
        <end position="158"/>
    </location>
</feature>
<organism evidence="2 3">
    <name type="scientific">Verticillium longisporum</name>
    <name type="common">Verticillium dahliae var. longisporum</name>
    <dbReference type="NCBI Taxonomy" id="100787"/>
    <lineage>
        <taxon>Eukaryota</taxon>
        <taxon>Fungi</taxon>
        <taxon>Dikarya</taxon>
        <taxon>Ascomycota</taxon>
        <taxon>Pezizomycotina</taxon>
        <taxon>Sordariomycetes</taxon>
        <taxon>Hypocreomycetidae</taxon>
        <taxon>Glomerellales</taxon>
        <taxon>Plectosphaerellaceae</taxon>
        <taxon>Verticillium</taxon>
    </lineage>
</organism>
<feature type="compositionally biased region" description="Polar residues" evidence="1">
    <location>
        <begin position="193"/>
        <end position="211"/>
    </location>
</feature>
<dbReference type="GO" id="GO:0016567">
    <property type="term" value="P:protein ubiquitination"/>
    <property type="evidence" value="ECO:0007669"/>
    <property type="project" value="UniProtKB-UniPathway"/>
</dbReference>
<feature type="compositionally biased region" description="Low complexity" evidence="1">
    <location>
        <begin position="397"/>
        <end position="412"/>
    </location>
</feature>
<feature type="compositionally biased region" description="Polar residues" evidence="1">
    <location>
        <begin position="631"/>
        <end position="643"/>
    </location>
</feature>
<name>A0A0G4LGF0_VERLO</name>
<evidence type="ECO:0000313" key="2">
    <source>
        <dbReference type="EMBL" id="CRK21101.1"/>
    </source>
</evidence>
<reference evidence="2 3" key="1">
    <citation type="submission" date="2015-05" db="EMBL/GenBank/DDBJ databases">
        <authorList>
            <person name="Wang D.B."/>
            <person name="Wang M."/>
        </authorList>
    </citation>
    <scope>NUCLEOTIDE SEQUENCE [LARGE SCALE GENOMIC DNA]</scope>
    <source>
        <strain evidence="2">VL1</strain>
    </source>
</reference>
<dbReference type="EMBL" id="CVQH01012224">
    <property type="protein sequence ID" value="CRK21101.1"/>
    <property type="molecule type" value="Genomic_DNA"/>
</dbReference>
<dbReference type="SUPFAM" id="SSF46785">
    <property type="entry name" value="Winged helix' DNA-binding domain"/>
    <property type="match status" value="1"/>
</dbReference>